<feature type="transmembrane region" description="Helical" evidence="4">
    <location>
        <begin position="276"/>
        <end position="294"/>
    </location>
</feature>
<dbReference type="PANTHER" id="PTHR43129">
    <property type="entry name" value="FOSMIDOMYCIN RESISTANCE PROTEIN"/>
    <property type="match status" value="1"/>
</dbReference>
<keyword evidence="1 4" id="KW-0812">Transmembrane</keyword>
<dbReference type="AlphaFoldDB" id="A0A4Q9R3T5"/>
<evidence type="ECO:0000256" key="3">
    <source>
        <dbReference type="ARBA" id="ARBA00023136"/>
    </source>
</evidence>
<feature type="transmembrane region" description="Helical" evidence="4">
    <location>
        <begin position="332"/>
        <end position="354"/>
    </location>
</feature>
<dbReference type="CDD" id="cd17478">
    <property type="entry name" value="MFS_FsR"/>
    <property type="match status" value="1"/>
</dbReference>
<dbReference type="InterPro" id="IPR036259">
    <property type="entry name" value="MFS_trans_sf"/>
</dbReference>
<feature type="transmembrane region" description="Helical" evidence="4">
    <location>
        <begin position="300"/>
        <end position="320"/>
    </location>
</feature>
<feature type="transmembrane region" description="Helical" evidence="4">
    <location>
        <begin position="44"/>
        <end position="65"/>
    </location>
</feature>
<keyword evidence="2 4" id="KW-1133">Transmembrane helix</keyword>
<dbReference type="PANTHER" id="PTHR43129:SF1">
    <property type="entry name" value="FOSMIDOMYCIN RESISTANCE PROTEIN"/>
    <property type="match status" value="1"/>
</dbReference>
<evidence type="ECO:0000256" key="2">
    <source>
        <dbReference type="ARBA" id="ARBA00022989"/>
    </source>
</evidence>
<feature type="transmembrane region" description="Helical" evidence="4">
    <location>
        <begin position="360"/>
        <end position="380"/>
    </location>
</feature>
<gene>
    <name evidence="6" type="ORF">DNJ96_13235</name>
</gene>
<dbReference type="RefSeq" id="WP_131185341.1">
    <property type="nucleotide sequence ID" value="NZ_QJUO01000026.1"/>
</dbReference>
<keyword evidence="3 4" id="KW-0472">Membrane</keyword>
<dbReference type="InterPro" id="IPR011701">
    <property type="entry name" value="MFS"/>
</dbReference>
<dbReference type="Proteomes" id="UP000292639">
    <property type="component" value="Unassembled WGS sequence"/>
</dbReference>
<feature type="transmembrane region" description="Helical" evidence="4">
    <location>
        <begin position="203"/>
        <end position="226"/>
    </location>
</feature>
<feature type="domain" description="Major facilitator superfamily (MFS) profile" evidence="5">
    <location>
        <begin position="11"/>
        <end position="386"/>
    </location>
</feature>
<sequence length="400" mass="41961">MATNRSLAWPLLLAISTAHLFNDMLQALLPMLYPQLREAHGLSYGQLGAVTFVFHLVGSVCQPLVGAWGDRRPRTGLLPLAMLCSGLALSLLAFAQSFSGLLLVAGLLGLGSSLFHPEGSRSARMVSGGRHGLAQSVFQLGGNIGSALAPLLIALLISPLGLGLLGWLPLLAVAGGGLLLWLRPRLAPYRAACPQGGTLADGGRLHTVAMLLLSVLILSKYVYLAAMANYYSFYLIERFGLSAAQAQLQLFVFLAAVAVGTLLGGPLSDRFGQRPVILLSILGSCPFTLLLPQVGLEGAILLSVAIGVTMASAFPIIIVYAQRLMPQRIGLIAGFFFGLTFGISGIAAAVLGLLADWKGIVFLFEACAYLPLLGILALWLPRSEKAVTPGLEGVALGSKP</sequence>
<feature type="transmembrane region" description="Helical" evidence="4">
    <location>
        <begin position="164"/>
        <end position="182"/>
    </location>
</feature>
<reference evidence="6 7" key="1">
    <citation type="submission" date="2018-06" db="EMBL/GenBank/DDBJ databases">
        <title>Three novel Pseudomonas species isolated from symptomatic oak.</title>
        <authorList>
            <person name="Bueno-Gonzalez V."/>
            <person name="Brady C."/>
        </authorList>
    </citation>
    <scope>NUCLEOTIDE SEQUENCE [LARGE SCALE GENOMIC DNA]</scope>
    <source>
        <strain evidence="6 7">P17C</strain>
    </source>
</reference>
<organism evidence="6 7">
    <name type="scientific">Stutzerimonas kirkiae</name>
    <dbReference type="NCBI Taxonomy" id="2211392"/>
    <lineage>
        <taxon>Bacteria</taxon>
        <taxon>Pseudomonadati</taxon>
        <taxon>Pseudomonadota</taxon>
        <taxon>Gammaproteobacteria</taxon>
        <taxon>Pseudomonadales</taxon>
        <taxon>Pseudomonadaceae</taxon>
        <taxon>Stutzerimonas</taxon>
    </lineage>
</organism>
<dbReference type="SUPFAM" id="SSF103473">
    <property type="entry name" value="MFS general substrate transporter"/>
    <property type="match status" value="1"/>
</dbReference>
<protein>
    <submittedName>
        <fullName evidence="6">MFS transporter</fullName>
    </submittedName>
</protein>
<evidence type="ECO:0000313" key="7">
    <source>
        <dbReference type="Proteomes" id="UP000292639"/>
    </source>
</evidence>
<dbReference type="OrthoDB" id="9770492at2"/>
<dbReference type="GO" id="GO:0022857">
    <property type="term" value="F:transmembrane transporter activity"/>
    <property type="evidence" value="ECO:0007669"/>
    <property type="project" value="InterPro"/>
</dbReference>
<evidence type="ECO:0000313" key="6">
    <source>
        <dbReference type="EMBL" id="TBU94590.1"/>
    </source>
</evidence>
<evidence type="ECO:0000259" key="5">
    <source>
        <dbReference type="PROSITE" id="PS50850"/>
    </source>
</evidence>
<feature type="transmembrane region" description="Helical" evidence="4">
    <location>
        <begin position="246"/>
        <end position="264"/>
    </location>
</feature>
<evidence type="ECO:0000256" key="1">
    <source>
        <dbReference type="ARBA" id="ARBA00022692"/>
    </source>
</evidence>
<dbReference type="Gene3D" id="1.20.1250.20">
    <property type="entry name" value="MFS general substrate transporter like domains"/>
    <property type="match status" value="2"/>
</dbReference>
<dbReference type="Pfam" id="PF07690">
    <property type="entry name" value="MFS_1"/>
    <property type="match status" value="2"/>
</dbReference>
<dbReference type="PROSITE" id="PS50850">
    <property type="entry name" value="MFS"/>
    <property type="match status" value="1"/>
</dbReference>
<keyword evidence="7" id="KW-1185">Reference proteome</keyword>
<dbReference type="EMBL" id="QJUP01000018">
    <property type="protein sequence ID" value="TBU94590.1"/>
    <property type="molecule type" value="Genomic_DNA"/>
</dbReference>
<proteinExistence type="predicted"/>
<comment type="caution">
    <text evidence="6">The sequence shown here is derived from an EMBL/GenBank/DDBJ whole genome shotgun (WGS) entry which is preliminary data.</text>
</comment>
<accession>A0A4Q9R3T5</accession>
<name>A0A4Q9R3T5_9GAMM</name>
<evidence type="ECO:0000256" key="4">
    <source>
        <dbReference type="SAM" id="Phobius"/>
    </source>
</evidence>
<dbReference type="GO" id="GO:0005886">
    <property type="term" value="C:plasma membrane"/>
    <property type="evidence" value="ECO:0007669"/>
    <property type="project" value="TreeGrafter"/>
</dbReference>
<dbReference type="InterPro" id="IPR020846">
    <property type="entry name" value="MFS_dom"/>
</dbReference>